<dbReference type="Pfam" id="PF08059">
    <property type="entry name" value="SEP"/>
    <property type="match status" value="1"/>
</dbReference>
<dbReference type="SUPFAM" id="SSF102848">
    <property type="entry name" value="NSFL1 (p97 ATPase) cofactor p47, SEP domain"/>
    <property type="match status" value="1"/>
</dbReference>
<dbReference type="GO" id="GO:0061025">
    <property type="term" value="P:membrane fusion"/>
    <property type="evidence" value="ECO:0007669"/>
    <property type="project" value="TreeGrafter"/>
</dbReference>
<dbReference type="Gene3D" id="3.10.20.90">
    <property type="entry name" value="Phosphatidylinositol 3-kinase Catalytic Subunit, Chain A, domain 1"/>
    <property type="match status" value="1"/>
</dbReference>
<feature type="region of interest" description="Disordered" evidence="2">
    <location>
        <begin position="1"/>
        <end position="46"/>
    </location>
</feature>
<dbReference type="PROSITE" id="PS51399">
    <property type="entry name" value="SEP"/>
    <property type="match status" value="1"/>
</dbReference>
<dbReference type="AlphaFoldDB" id="A0AAN9J548"/>
<protein>
    <submittedName>
        <fullName evidence="5">Uncharacterized protein</fullName>
    </submittedName>
</protein>
<dbReference type="GO" id="GO:0043161">
    <property type="term" value="P:proteasome-mediated ubiquitin-dependent protein catabolic process"/>
    <property type="evidence" value="ECO:0007669"/>
    <property type="project" value="TreeGrafter"/>
</dbReference>
<dbReference type="PANTHER" id="PTHR23333">
    <property type="entry name" value="UBX DOMAIN CONTAINING PROTEIN"/>
    <property type="match status" value="1"/>
</dbReference>
<dbReference type="GO" id="GO:0005634">
    <property type="term" value="C:nucleus"/>
    <property type="evidence" value="ECO:0007669"/>
    <property type="project" value="TreeGrafter"/>
</dbReference>
<evidence type="ECO:0000313" key="6">
    <source>
        <dbReference type="Proteomes" id="UP001372338"/>
    </source>
</evidence>
<dbReference type="EMBL" id="JAYWIO010000001">
    <property type="protein sequence ID" value="KAK7292437.1"/>
    <property type="molecule type" value="Genomic_DNA"/>
</dbReference>
<reference evidence="5 6" key="1">
    <citation type="submission" date="2024-01" db="EMBL/GenBank/DDBJ databases">
        <title>The genomes of 5 underutilized Papilionoideae crops provide insights into root nodulation and disease resistanc.</title>
        <authorList>
            <person name="Yuan L."/>
        </authorList>
    </citation>
    <scope>NUCLEOTIDE SEQUENCE [LARGE SCALE GENOMIC DNA]</scope>
    <source>
        <strain evidence="5">ZHUSHIDOU_FW_LH</strain>
        <tissue evidence="5">Leaf</tissue>
    </source>
</reference>
<dbReference type="Gene3D" id="3.30.420.210">
    <property type="entry name" value="SEP domain"/>
    <property type="match status" value="1"/>
</dbReference>
<organism evidence="5 6">
    <name type="scientific">Crotalaria pallida</name>
    <name type="common">Smooth rattlebox</name>
    <name type="synonym">Crotalaria striata</name>
    <dbReference type="NCBI Taxonomy" id="3830"/>
    <lineage>
        <taxon>Eukaryota</taxon>
        <taxon>Viridiplantae</taxon>
        <taxon>Streptophyta</taxon>
        <taxon>Embryophyta</taxon>
        <taxon>Tracheophyta</taxon>
        <taxon>Spermatophyta</taxon>
        <taxon>Magnoliopsida</taxon>
        <taxon>eudicotyledons</taxon>
        <taxon>Gunneridae</taxon>
        <taxon>Pentapetalae</taxon>
        <taxon>rosids</taxon>
        <taxon>fabids</taxon>
        <taxon>Fabales</taxon>
        <taxon>Fabaceae</taxon>
        <taxon>Papilionoideae</taxon>
        <taxon>50 kb inversion clade</taxon>
        <taxon>genistoids sensu lato</taxon>
        <taxon>core genistoids</taxon>
        <taxon>Crotalarieae</taxon>
        <taxon>Crotalaria</taxon>
    </lineage>
</organism>
<feature type="compositionally biased region" description="Basic and acidic residues" evidence="2">
    <location>
        <begin position="1"/>
        <end position="30"/>
    </location>
</feature>
<proteinExistence type="predicted"/>
<dbReference type="SUPFAM" id="SSF54236">
    <property type="entry name" value="Ubiquitin-like"/>
    <property type="match status" value="1"/>
</dbReference>
<dbReference type="Pfam" id="PF00789">
    <property type="entry name" value="UBX"/>
    <property type="match status" value="1"/>
</dbReference>
<evidence type="ECO:0000313" key="5">
    <source>
        <dbReference type="EMBL" id="KAK7292437.1"/>
    </source>
</evidence>
<dbReference type="InterPro" id="IPR001012">
    <property type="entry name" value="UBX_dom"/>
</dbReference>
<evidence type="ECO:0000256" key="1">
    <source>
        <dbReference type="ARBA" id="ARBA00022786"/>
    </source>
</evidence>
<dbReference type="PANTHER" id="PTHR23333:SF20">
    <property type="entry name" value="NSFL1 COFACTOR P47"/>
    <property type="match status" value="1"/>
</dbReference>
<keyword evidence="6" id="KW-1185">Reference proteome</keyword>
<dbReference type="InterPro" id="IPR012989">
    <property type="entry name" value="SEP_domain"/>
</dbReference>
<evidence type="ECO:0000256" key="2">
    <source>
        <dbReference type="SAM" id="MobiDB-lite"/>
    </source>
</evidence>
<gene>
    <name evidence="5" type="ORF">RIF29_08217</name>
</gene>
<feature type="domain" description="SEP" evidence="4">
    <location>
        <begin position="139"/>
        <end position="205"/>
    </location>
</feature>
<dbReference type="GO" id="GO:0000045">
    <property type="term" value="P:autophagosome assembly"/>
    <property type="evidence" value="ECO:0007669"/>
    <property type="project" value="TreeGrafter"/>
</dbReference>
<dbReference type="InterPro" id="IPR029071">
    <property type="entry name" value="Ubiquitin-like_domsf"/>
</dbReference>
<dbReference type="GO" id="GO:0005829">
    <property type="term" value="C:cytosol"/>
    <property type="evidence" value="ECO:0007669"/>
    <property type="project" value="TreeGrafter"/>
</dbReference>
<keyword evidence="1" id="KW-0833">Ubl conjugation pathway</keyword>
<dbReference type="Proteomes" id="UP001372338">
    <property type="component" value="Unassembled WGS sequence"/>
</dbReference>
<evidence type="ECO:0000259" key="3">
    <source>
        <dbReference type="PROSITE" id="PS50033"/>
    </source>
</evidence>
<evidence type="ECO:0000259" key="4">
    <source>
        <dbReference type="PROSITE" id="PS51399"/>
    </source>
</evidence>
<dbReference type="PROSITE" id="PS50033">
    <property type="entry name" value="UBX"/>
    <property type="match status" value="1"/>
</dbReference>
<dbReference type="GO" id="GO:0007030">
    <property type="term" value="P:Golgi organization"/>
    <property type="evidence" value="ECO:0007669"/>
    <property type="project" value="TreeGrafter"/>
</dbReference>
<sequence>MEKRVIGNDDENLRRRRSSERQKQEEREDQGALSEESVTSKKKKSSTEEEEDISFCSALVNCIKNRKPFYIFPLCCDSDDDDDDVDTSVGEDGNDVDAIFHLAKQHGGVLRRVKLRSPSKIGFIGNGRDILSGGTIPDATRNYVIFWTHGFTVNAELPLKALDDPEYALFLESIKKNKCPDKLWEYDYANSHFIAIVIKINENYSKGRWEQILQYLQECEEKYISLRLEEAGPTTSIKIMLPYGTHYFPKFNLHHTVGDIRDYIDDSCREPLGFYELVQPALFSHELVQPPLFPDRFFIDETLTIEQAGLENATIHVRFLARFTITGVPCTSEFKLFLADAEVSGAYDVFYVLTIGINNSIQLQSYSCISSSTYEARSSFFFPFCYTVQSLMSFAFNYPKAKGKESSAVQSQHNSGC</sequence>
<accession>A0AAN9J548</accession>
<comment type="caution">
    <text evidence="5">The sequence shown here is derived from an EMBL/GenBank/DDBJ whole genome shotgun (WGS) entry which is preliminary data.</text>
</comment>
<dbReference type="GO" id="GO:0031468">
    <property type="term" value="P:nuclear membrane reassembly"/>
    <property type="evidence" value="ECO:0007669"/>
    <property type="project" value="TreeGrafter"/>
</dbReference>
<feature type="domain" description="UBX" evidence="3">
    <location>
        <begin position="230"/>
        <end position="318"/>
    </location>
</feature>
<dbReference type="GO" id="GO:0043130">
    <property type="term" value="F:ubiquitin binding"/>
    <property type="evidence" value="ECO:0007669"/>
    <property type="project" value="TreeGrafter"/>
</dbReference>
<dbReference type="InterPro" id="IPR036241">
    <property type="entry name" value="NSFL1C_SEP_dom_sf"/>
</dbReference>
<name>A0AAN9J548_CROPI</name>